<comment type="caution">
    <text evidence="1">The sequence shown here is derived from an EMBL/GenBank/DDBJ whole genome shotgun (WGS) entry which is preliminary data.</text>
</comment>
<evidence type="ECO:0000313" key="2">
    <source>
        <dbReference type="Proteomes" id="UP001602089"/>
    </source>
</evidence>
<organism evidence="1 2">
    <name type="scientific">Nocardia elegans</name>
    <dbReference type="NCBI Taxonomy" id="300029"/>
    <lineage>
        <taxon>Bacteria</taxon>
        <taxon>Bacillati</taxon>
        <taxon>Actinomycetota</taxon>
        <taxon>Actinomycetes</taxon>
        <taxon>Mycobacteriales</taxon>
        <taxon>Nocardiaceae</taxon>
        <taxon>Nocardia</taxon>
    </lineage>
</organism>
<accession>A0ABW6T7F4</accession>
<gene>
    <name evidence="1" type="ORF">ACFYY5_04580</name>
</gene>
<reference evidence="1 2" key="1">
    <citation type="submission" date="2024-10" db="EMBL/GenBank/DDBJ databases">
        <title>The Natural Products Discovery Center: Release of the First 8490 Sequenced Strains for Exploring Actinobacteria Biosynthetic Diversity.</title>
        <authorList>
            <person name="Kalkreuter E."/>
            <person name="Kautsar S.A."/>
            <person name="Yang D."/>
            <person name="Bader C.D."/>
            <person name="Teijaro C.N."/>
            <person name="Fluegel L."/>
            <person name="Davis C.M."/>
            <person name="Simpson J.R."/>
            <person name="Lauterbach L."/>
            <person name="Steele A.D."/>
            <person name="Gui C."/>
            <person name="Meng S."/>
            <person name="Li G."/>
            <person name="Viehrig K."/>
            <person name="Ye F."/>
            <person name="Su P."/>
            <person name="Kiefer A.F."/>
            <person name="Nichols A."/>
            <person name="Cepeda A.J."/>
            <person name="Yan W."/>
            <person name="Fan B."/>
            <person name="Jiang Y."/>
            <person name="Adhikari A."/>
            <person name="Zheng C.-J."/>
            <person name="Schuster L."/>
            <person name="Cowan T.M."/>
            <person name="Smanski M.J."/>
            <person name="Chevrette M.G."/>
            <person name="De Carvalho L.P.S."/>
            <person name="Shen B."/>
        </authorList>
    </citation>
    <scope>NUCLEOTIDE SEQUENCE [LARGE SCALE GENOMIC DNA]</scope>
    <source>
        <strain evidence="1 2">NPDC001867</strain>
    </source>
</reference>
<evidence type="ECO:0008006" key="3">
    <source>
        <dbReference type="Google" id="ProtNLM"/>
    </source>
</evidence>
<dbReference type="EMBL" id="JBIATK010000001">
    <property type="protein sequence ID" value="MFF4022101.1"/>
    <property type="molecule type" value="Genomic_DNA"/>
</dbReference>
<sequence length="176" mass="19957">MSLSQIHTPEEAEQYLADALGTSRKYRMYPFELGWVIYPILSEQEIGQGRHIGLSKMVLDARTGVITELPSLPVETVAQMYTAAIREGTRMPGGQIYPPRTRLHLSLIRDNPATVEYLIRPESTTEPRPTADYLLVIDKDTRMPQPPGTMNMMAAAWIDHRRRTDGTWPSQGITQY</sequence>
<protein>
    <recommendedName>
        <fullName evidence="3">Immunity protein 35 domain-containing protein</fullName>
    </recommendedName>
</protein>
<evidence type="ECO:0000313" key="1">
    <source>
        <dbReference type="EMBL" id="MFF4022101.1"/>
    </source>
</evidence>
<dbReference type="Proteomes" id="UP001602089">
    <property type="component" value="Unassembled WGS sequence"/>
</dbReference>
<proteinExistence type="predicted"/>
<dbReference type="RefSeq" id="WP_228816550.1">
    <property type="nucleotide sequence ID" value="NZ_JADLPS010000002.1"/>
</dbReference>
<keyword evidence="2" id="KW-1185">Reference proteome</keyword>
<name>A0ABW6T7F4_9NOCA</name>